<evidence type="ECO:0000313" key="1">
    <source>
        <dbReference type="EMBL" id="KAH7691535.1"/>
    </source>
</evidence>
<evidence type="ECO:0000313" key="2">
    <source>
        <dbReference type="Proteomes" id="UP000827976"/>
    </source>
</evidence>
<proteinExistence type="predicted"/>
<sequence length="190" mass="20015">MGTKVKGLLKGLRYISQIFDLKEQEMQIGYPTDVKHVAHIGWDGPTVGSPSWMNEFRSAPLSATVGGETEKADLGMKNTPPRGEGSVQRRSRRNQSAGAIDDASEGSRRRRPKSDSSASAGSGGSESLSGDLPAIPKQARRKKTKGGSGGSSRPKPAAAEASSCSEPGADDRSRELIPPLPTTAGEEDKL</sequence>
<reference evidence="2" key="1">
    <citation type="journal article" date="2022" name="Nat. Commun.">
        <title>Chromosome evolution and the genetic basis of agronomically important traits in greater yam.</title>
        <authorList>
            <person name="Bredeson J.V."/>
            <person name="Lyons J.B."/>
            <person name="Oniyinde I.O."/>
            <person name="Okereke N.R."/>
            <person name="Kolade O."/>
            <person name="Nnabue I."/>
            <person name="Nwadili C.O."/>
            <person name="Hribova E."/>
            <person name="Parker M."/>
            <person name="Nwogha J."/>
            <person name="Shu S."/>
            <person name="Carlson J."/>
            <person name="Kariba R."/>
            <person name="Muthemba S."/>
            <person name="Knop K."/>
            <person name="Barton G.J."/>
            <person name="Sherwood A.V."/>
            <person name="Lopez-Montes A."/>
            <person name="Asiedu R."/>
            <person name="Jamnadass R."/>
            <person name="Muchugi A."/>
            <person name="Goodstein D."/>
            <person name="Egesi C.N."/>
            <person name="Featherston J."/>
            <person name="Asfaw A."/>
            <person name="Simpson G.G."/>
            <person name="Dolezel J."/>
            <person name="Hendre P.S."/>
            <person name="Van Deynze A."/>
            <person name="Kumar P.L."/>
            <person name="Obidiegwu J.E."/>
            <person name="Bhattacharjee R."/>
            <person name="Rokhsar D.S."/>
        </authorList>
    </citation>
    <scope>NUCLEOTIDE SEQUENCE [LARGE SCALE GENOMIC DNA]</scope>
    <source>
        <strain evidence="2">cv. TDa95/00328</strain>
    </source>
</reference>
<accession>A0ACB7WT61</accession>
<name>A0ACB7WT61_DIOAL</name>
<dbReference type="Proteomes" id="UP000827976">
    <property type="component" value="Chromosome 1"/>
</dbReference>
<organism evidence="1 2">
    <name type="scientific">Dioscorea alata</name>
    <name type="common">Purple yam</name>
    <dbReference type="NCBI Taxonomy" id="55571"/>
    <lineage>
        <taxon>Eukaryota</taxon>
        <taxon>Viridiplantae</taxon>
        <taxon>Streptophyta</taxon>
        <taxon>Embryophyta</taxon>
        <taxon>Tracheophyta</taxon>
        <taxon>Spermatophyta</taxon>
        <taxon>Magnoliopsida</taxon>
        <taxon>Liliopsida</taxon>
        <taxon>Dioscoreales</taxon>
        <taxon>Dioscoreaceae</taxon>
        <taxon>Dioscorea</taxon>
    </lineage>
</organism>
<gene>
    <name evidence="1" type="ORF">IHE45_01G004700</name>
</gene>
<protein>
    <submittedName>
        <fullName evidence="1">CRIB domain-containing protein</fullName>
    </submittedName>
</protein>
<dbReference type="EMBL" id="CM037011">
    <property type="protein sequence ID" value="KAH7691535.1"/>
    <property type="molecule type" value="Genomic_DNA"/>
</dbReference>
<keyword evidence="2" id="KW-1185">Reference proteome</keyword>
<comment type="caution">
    <text evidence="1">The sequence shown here is derived from an EMBL/GenBank/DDBJ whole genome shotgun (WGS) entry which is preliminary data.</text>
</comment>